<evidence type="ECO:0000256" key="16">
    <source>
        <dbReference type="SAM" id="SignalP"/>
    </source>
</evidence>
<feature type="chain" id="PRO_5035419075" description="Soluble scavenger receptor cysteine-rich domain-containing protein SSC5D" evidence="16">
    <location>
        <begin position="19"/>
        <end position="590"/>
    </location>
</feature>
<evidence type="ECO:0000256" key="1">
    <source>
        <dbReference type="ARBA" id="ARBA00004167"/>
    </source>
</evidence>
<feature type="domain" description="SRCR" evidence="17">
    <location>
        <begin position="230"/>
        <end position="344"/>
    </location>
</feature>
<evidence type="ECO:0000256" key="7">
    <source>
        <dbReference type="ARBA" id="ARBA00023157"/>
    </source>
</evidence>
<evidence type="ECO:0000313" key="19">
    <source>
        <dbReference type="Proteomes" id="UP000838412"/>
    </source>
</evidence>
<proteinExistence type="predicted"/>
<dbReference type="Proteomes" id="UP000838412">
    <property type="component" value="Chromosome 13"/>
</dbReference>
<evidence type="ECO:0000256" key="15">
    <source>
        <dbReference type="SAM" id="Phobius"/>
    </source>
</evidence>
<feature type="domain" description="SRCR" evidence="17">
    <location>
        <begin position="23"/>
        <end position="125"/>
    </location>
</feature>
<accession>A0A8J9YX92</accession>
<dbReference type="Gene3D" id="3.10.250.10">
    <property type="entry name" value="SRCR-like domain"/>
    <property type="match status" value="3"/>
</dbReference>
<comment type="caution">
    <text evidence="13">Lacks conserved residue(s) required for the propagation of feature annotation.</text>
</comment>
<evidence type="ECO:0000313" key="18">
    <source>
        <dbReference type="EMBL" id="CAH1243342.1"/>
    </source>
</evidence>
<keyword evidence="4" id="KW-0677">Repeat</keyword>
<dbReference type="FunFam" id="3.10.250.10:FF:000016">
    <property type="entry name" value="Scavenger receptor cysteine-rich protein type 12"/>
    <property type="match status" value="1"/>
</dbReference>
<dbReference type="EMBL" id="OV696698">
    <property type="protein sequence ID" value="CAH1243342.1"/>
    <property type="molecule type" value="Genomic_DNA"/>
</dbReference>
<dbReference type="PANTHER" id="PTHR48071">
    <property type="entry name" value="SRCR DOMAIN-CONTAINING PROTEIN"/>
    <property type="match status" value="1"/>
</dbReference>
<dbReference type="CDD" id="cd12841">
    <property type="entry name" value="TM_EphA1"/>
    <property type="match status" value="1"/>
</dbReference>
<dbReference type="PROSITE" id="PS50287">
    <property type="entry name" value="SRCR_2"/>
    <property type="match status" value="3"/>
</dbReference>
<keyword evidence="8" id="KW-0675">Receptor</keyword>
<feature type="domain" description="SRCR" evidence="17">
    <location>
        <begin position="128"/>
        <end position="227"/>
    </location>
</feature>
<keyword evidence="6 15" id="KW-0472">Membrane</keyword>
<dbReference type="FunFam" id="3.10.250.10:FF:000007">
    <property type="entry name" value="Soluble scavenger receptor cysteine-rich domain-containing protein SSC5D"/>
    <property type="match status" value="1"/>
</dbReference>
<reference evidence="18" key="1">
    <citation type="submission" date="2022-01" db="EMBL/GenBank/DDBJ databases">
        <authorList>
            <person name="Braso-Vives M."/>
        </authorList>
    </citation>
    <scope>NUCLEOTIDE SEQUENCE</scope>
</reference>
<evidence type="ECO:0000256" key="3">
    <source>
        <dbReference type="ARBA" id="ARBA00022729"/>
    </source>
</evidence>
<evidence type="ECO:0000256" key="12">
    <source>
        <dbReference type="ARBA" id="ARBA00069168"/>
    </source>
</evidence>
<dbReference type="GO" id="GO:0016020">
    <property type="term" value="C:membrane"/>
    <property type="evidence" value="ECO:0007669"/>
    <property type="project" value="UniProtKB-SubCell"/>
</dbReference>
<evidence type="ECO:0000256" key="8">
    <source>
        <dbReference type="ARBA" id="ARBA00023170"/>
    </source>
</evidence>
<evidence type="ECO:0000256" key="4">
    <source>
        <dbReference type="ARBA" id="ARBA00022737"/>
    </source>
</evidence>
<comment type="subunit">
    <text evidence="11">Interacts with LGALS1 and laminin.</text>
</comment>
<feature type="transmembrane region" description="Helical" evidence="15">
    <location>
        <begin position="404"/>
        <end position="425"/>
    </location>
</feature>
<protein>
    <recommendedName>
        <fullName evidence="12">Soluble scavenger receptor cysteine-rich domain-containing protein SSC5D</fullName>
    </recommendedName>
</protein>
<evidence type="ECO:0000256" key="9">
    <source>
        <dbReference type="ARBA" id="ARBA00023180"/>
    </source>
</evidence>
<name>A0A8J9YX92_BRALA</name>
<keyword evidence="5 15" id="KW-1133">Transmembrane helix</keyword>
<dbReference type="SMART" id="SM00202">
    <property type="entry name" value="SR"/>
    <property type="match status" value="3"/>
</dbReference>
<evidence type="ECO:0000256" key="14">
    <source>
        <dbReference type="SAM" id="MobiDB-lite"/>
    </source>
</evidence>
<evidence type="ECO:0000256" key="6">
    <source>
        <dbReference type="ARBA" id="ARBA00023136"/>
    </source>
</evidence>
<keyword evidence="3 16" id="KW-0732">Signal</keyword>
<dbReference type="SUPFAM" id="SSF56487">
    <property type="entry name" value="SRCR-like"/>
    <property type="match status" value="3"/>
</dbReference>
<evidence type="ECO:0000256" key="11">
    <source>
        <dbReference type="ARBA" id="ARBA00064153"/>
    </source>
</evidence>
<keyword evidence="19" id="KW-1185">Reference proteome</keyword>
<evidence type="ECO:0000256" key="10">
    <source>
        <dbReference type="ARBA" id="ARBA00058074"/>
    </source>
</evidence>
<feature type="compositionally biased region" description="Polar residues" evidence="14">
    <location>
        <begin position="375"/>
        <end position="397"/>
    </location>
</feature>
<organism evidence="18 19">
    <name type="scientific">Branchiostoma lanceolatum</name>
    <name type="common">Common lancelet</name>
    <name type="synonym">Amphioxus lanceolatum</name>
    <dbReference type="NCBI Taxonomy" id="7740"/>
    <lineage>
        <taxon>Eukaryota</taxon>
        <taxon>Metazoa</taxon>
        <taxon>Chordata</taxon>
        <taxon>Cephalochordata</taxon>
        <taxon>Leptocardii</taxon>
        <taxon>Amphioxiformes</taxon>
        <taxon>Branchiostomatidae</taxon>
        <taxon>Branchiostoma</taxon>
    </lineage>
</organism>
<dbReference type="PRINTS" id="PR00258">
    <property type="entry name" value="SPERACTRCPTR"/>
</dbReference>
<keyword evidence="2 15" id="KW-0812">Transmembrane</keyword>
<dbReference type="InterPro" id="IPR001190">
    <property type="entry name" value="SRCR"/>
</dbReference>
<evidence type="ECO:0000256" key="2">
    <source>
        <dbReference type="ARBA" id="ARBA00022692"/>
    </source>
</evidence>
<keyword evidence="7 13" id="KW-1015">Disulfide bond</keyword>
<dbReference type="PANTHER" id="PTHR48071:SF27">
    <property type="entry name" value="SCAVENGER RECEPTOR CYSTEINE-RICH TYPE 1 PROTEIN M130-LIKE"/>
    <property type="match status" value="1"/>
</dbReference>
<feature type="compositionally biased region" description="Low complexity" evidence="14">
    <location>
        <begin position="347"/>
        <end position="358"/>
    </location>
</feature>
<evidence type="ECO:0000259" key="17">
    <source>
        <dbReference type="PROSITE" id="PS50287"/>
    </source>
</evidence>
<evidence type="ECO:0000256" key="5">
    <source>
        <dbReference type="ARBA" id="ARBA00022989"/>
    </source>
</evidence>
<feature type="signal peptide" evidence="16">
    <location>
        <begin position="1"/>
        <end position="18"/>
    </location>
</feature>
<evidence type="ECO:0000256" key="13">
    <source>
        <dbReference type="PROSITE-ProRule" id="PRU00196"/>
    </source>
</evidence>
<feature type="region of interest" description="Disordered" evidence="14">
    <location>
        <begin position="347"/>
        <end position="397"/>
    </location>
</feature>
<comment type="function">
    <text evidence="10">Binds to extracellular matrix proteins. Binds to pathogen-associated molecular patterns (PAMPs) present on the cell walls of Gram-positive and Gram-negative bacteria and fungi, behaving as a pattern recognition receptor (PRR). Induces bacterial and fungal aggregation and subsequent inhibition of PAMP-induced cytokine release. Does not possess intrinsic bactericidal activity. May play a role in the innate defense and homeostasis of certain epithelial surfaces.</text>
</comment>
<dbReference type="Pfam" id="PF00530">
    <property type="entry name" value="SRCR"/>
    <property type="match status" value="3"/>
</dbReference>
<dbReference type="AlphaFoldDB" id="A0A8J9YX92"/>
<dbReference type="OrthoDB" id="9982767at2759"/>
<feature type="disulfide bond" evidence="13">
    <location>
        <begin position="199"/>
        <end position="209"/>
    </location>
</feature>
<comment type="subcellular location">
    <subcellularLocation>
        <location evidence="1">Membrane</location>
        <topology evidence="1">Single-pass membrane protein</topology>
    </subcellularLocation>
</comment>
<sequence>MDLLVLYLAIFLPHWVSSLVQEVRLMDGDTENEGRIELRDGEQWYAVCGTDWSGNEAAVACRQLGFGGVKSSVGLTSSFFGRGSFPIYSTSFTCAASDDLFSLGDCNTYSSTCGPNSNVAGAVCLEKIRLWGGPVPHQGRLEFSSQDGIWSPVCGTKWGDEEFRVACRHLGFPGLVTGVWARDHFPNVTGDIVRYSPSCTGNENTLWDCDPQLDMCTHYDDIGLLCESSVRLEGGSSRAQGRVEIYHNGAWGTICDSPNRPSWERWWRDKQARVVCQQLGYLSADDVYMPGSYGDGSLPVWLSKVTCPNNDERRLKDCSYDYWGLQDSDVSSCSRGYAVALKCSTGGTTTNPNSSSSSQAVHIPGITPTDPPDLETQNTAMPSGMSNSPSLNEPRSQSLTPGTIVGIVLGALILIVALFVVLFIMRRKRKPPSESGTPPAVKTVNGTYAVTVDATDRAGPRLPTEVMYRENNATPNFVYFSTRRPPDGSDVNYSTIAQLEAARAANHALHLSPQRRGGATALEQTPDFAYSAGRENTEVARRRDSYEQQAQPTSLDNYHAYESINRDSAGHIPYPRRVSYECVVVNDQSD</sequence>
<dbReference type="InterPro" id="IPR036772">
    <property type="entry name" value="SRCR-like_dom_sf"/>
</dbReference>
<keyword evidence="9" id="KW-0325">Glycoprotein</keyword>
<gene>
    <name evidence="18" type="primary">PRSS12</name>
    <name evidence="18" type="ORF">BLAG_LOCUS6339</name>
</gene>